<dbReference type="InterPro" id="IPR045512">
    <property type="entry name" value="DUF6480"/>
</dbReference>
<comment type="caution">
    <text evidence="3">The sequence shown here is derived from an EMBL/GenBank/DDBJ whole genome shotgun (WGS) entry which is preliminary data.</text>
</comment>
<sequence>MASMDPDPTRTPDLEAGGGVPPGSTPPESGQISGLSAPEPRTRHRFPPTGVAAVAVTVLIVALFVAGAVAILFSL</sequence>
<dbReference type="OrthoDB" id="4381799at2"/>
<dbReference type="Pfam" id="PF20088">
    <property type="entry name" value="DUF6480"/>
    <property type="match status" value="1"/>
</dbReference>
<dbReference type="EMBL" id="PJMW01000001">
    <property type="protein sequence ID" value="PKV98489.1"/>
    <property type="molecule type" value="Genomic_DNA"/>
</dbReference>
<dbReference type="Proteomes" id="UP000233766">
    <property type="component" value="Unassembled WGS sequence"/>
</dbReference>
<evidence type="ECO:0000313" key="4">
    <source>
        <dbReference type="Proteomes" id="UP000233766"/>
    </source>
</evidence>
<dbReference type="AlphaFoldDB" id="A0A2N3WXA1"/>
<organism evidence="3 4">
    <name type="scientific">Nocardia fluminea</name>
    <dbReference type="NCBI Taxonomy" id="134984"/>
    <lineage>
        <taxon>Bacteria</taxon>
        <taxon>Bacillati</taxon>
        <taxon>Actinomycetota</taxon>
        <taxon>Actinomycetes</taxon>
        <taxon>Mycobacteriales</taxon>
        <taxon>Nocardiaceae</taxon>
        <taxon>Nocardia</taxon>
    </lineage>
</organism>
<protein>
    <submittedName>
        <fullName evidence="3">Uncharacterized protein</fullName>
    </submittedName>
</protein>
<reference evidence="3 4" key="1">
    <citation type="submission" date="2017-12" db="EMBL/GenBank/DDBJ databases">
        <title>Sequencing the genomes of 1000 Actinobacteria strains.</title>
        <authorList>
            <person name="Klenk H.-P."/>
        </authorList>
    </citation>
    <scope>NUCLEOTIDE SEQUENCE [LARGE SCALE GENOMIC DNA]</scope>
    <source>
        <strain evidence="3 4">DSM 44489</strain>
    </source>
</reference>
<evidence type="ECO:0000256" key="1">
    <source>
        <dbReference type="SAM" id="MobiDB-lite"/>
    </source>
</evidence>
<name>A0A2N3WXA1_9NOCA</name>
<evidence type="ECO:0000256" key="2">
    <source>
        <dbReference type="SAM" id="Phobius"/>
    </source>
</evidence>
<accession>A0A2N3WXA1</accession>
<keyword evidence="4" id="KW-1185">Reference proteome</keyword>
<keyword evidence="2" id="KW-0812">Transmembrane</keyword>
<feature type="region of interest" description="Disordered" evidence="1">
    <location>
        <begin position="1"/>
        <end position="44"/>
    </location>
</feature>
<gene>
    <name evidence="3" type="ORF">ATK86_0509</name>
</gene>
<keyword evidence="2" id="KW-1133">Transmembrane helix</keyword>
<proteinExistence type="predicted"/>
<keyword evidence="2" id="KW-0472">Membrane</keyword>
<feature type="transmembrane region" description="Helical" evidence="2">
    <location>
        <begin position="51"/>
        <end position="73"/>
    </location>
</feature>
<dbReference type="RefSeq" id="WP_101462941.1">
    <property type="nucleotide sequence ID" value="NZ_JBITIA010000004.1"/>
</dbReference>
<evidence type="ECO:0000313" key="3">
    <source>
        <dbReference type="EMBL" id="PKV98489.1"/>
    </source>
</evidence>